<dbReference type="Proteomes" id="UP000245626">
    <property type="component" value="Unassembled WGS sequence"/>
</dbReference>
<sequence>MAAKAAAQTGMDIDSEENYLDLASSSPSTADSLKPFYPRFKNLHQRKLWYQLTLAVEEFVNHPDSETPPLRIELYEKFVKKFADKINQLQLAGIGVKVARQYEDPTKALAFLEDLAITVDSPESQDAFVFTTMEAAHYKLLLRDVEGPKAAMDKCGKILDTFDAVETGVHASYYRVRGDYLKAKAEYADYYKNSLLYLACVNIETDLTPIERVTRAHDLGISALLGDTIYNFGELLLHPILASLTSTEHSWISDLLFAFNAGDIGKFESLVPHLPKEPILSENLPFLRQKICLMALIESVFGRSSDDRTIPFETIAVETRLPVDEVEHLVMKALSLNLIKGTLNQEAQLAKITWVQPRVLDRRQIEALQSRLNSWCTRVQEVAEFVKGQTREFESVCLFSIYLFQSSPALDTSANPTTGSATKTDLC</sequence>
<dbReference type="EMBL" id="KZ819820">
    <property type="protein sequence ID" value="PWN51740.1"/>
    <property type="molecule type" value="Genomic_DNA"/>
</dbReference>
<organism evidence="1 2">
    <name type="scientific">Violaceomyces palustris</name>
    <dbReference type="NCBI Taxonomy" id="1673888"/>
    <lineage>
        <taxon>Eukaryota</taxon>
        <taxon>Fungi</taxon>
        <taxon>Dikarya</taxon>
        <taxon>Basidiomycota</taxon>
        <taxon>Ustilaginomycotina</taxon>
        <taxon>Ustilaginomycetes</taxon>
        <taxon>Violaceomycetales</taxon>
        <taxon>Violaceomycetaceae</taxon>
        <taxon>Violaceomyces</taxon>
    </lineage>
</organism>
<gene>
    <name evidence="1" type="ORF">IE53DRAFT_37763</name>
</gene>
<protein>
    <submittedName>
        <fullName evidence="1">Uncharacterized protein</fullName>
    </submittedName>
</protein>
<name>A0ACD0P0W5_9BASI</name>
<reference evidence="1 2" key="1">
    <citation type="journal article" date="2018" name="Mol. Biol. Evol.">
        <title>Broad Genomic Sampling Reveals a Smut Pathogenic Ancestry of the Fungal Clade Ustilaginomycotina.</title>
        <authorList>
            <person name="Kijpornyongpan T."/>
            <person name="Mondo S.J."/>
            <person name="Barry K."/>
            <person name="Sandor L."/>
            <person name="Lee J."/>
            <person name="Lipzen A."/>
            <person name="Pangilinan J."/>
            <person name="LaButti K."/>
            <person name="Hainaut M."/>
            <person name="Henrissat B."/>
            <person name="Grigoriev I.V."/>
            <person name="Spatafora J.W."/>
            <person name="Aime M.C."/>
        </authorList>
    </citation>
    <scope>NUCLEOTIDE SEQUENCE [LARGE SCALE GENOMIC DNA]</scope>
    <source>
        <strain evidence="1 2">SA 807</strain>
    </source>
</reference>
<evidence type="ECO:0000313" key="1">
    <source>
        <dbReference type="EMBL" id="PWN51740.1"/>
    </source>
</evidence>
<evidence type="ECO:0000313" key="2">
    <source>
        <dbReference type="Proteomes" id="UP000245626"/>
    </source>
</evidence>
<proteinExistence type="predicted"/>
<keyword evidence="2" id="KW-1185">Reference proteome</keyword>
<accession>A0ACD0P0W5</accession>